<dbReference type="EMBL" id="KK116500">
    <property type="protein sequence ID" value="KFM67940.1"/>
    <property type="molecule type" value="Genomic_DNA"/>
</dbReference>
<dbReference type="Proteomes" id="UP000054359">
    <property type="component" value="Unassembled WGS sequence"/>
</dbReference>
<feature type="domain" description="Aminoacyl-tRNA synthetase class I anticodon-binding" evidence="7">
    <location>
        <begin position="34"/>
        <end position="187"/>
    </location>
</feature>
<keyword evidence="3" id="KW-0547">Nucleotide-binding</keyword>
<dbReference type="PANTHER" id="PTHR43311">
    <property type="entry name" value="GLUTAMATE--TRNA LIGASE"/>
    <property type="match status" value="1"/>
</dbReference>
<reference evidence="8 9" key="1">
    <citation type="submission" date="2013-11" db="EMBL/GenBank/DDBJ databases">
        <title>Genome sequencing of Stegodyphus mimosarum.</title>
        <authorList>
            <person name="Bechsgaard J."/>
        </authorList>
    </citation>
    <scope>NUCLEOTIDE SEQUENCE [LARGE SCALE GENOMIC DNA]</scope>
</reference>
<evidence type="ECO:0000256" key="2">
    <source>
        <dbReference type="ARBA" id="ARBA00022598"/>
    </source>
</evidence>
<dbReference type="GO" id="GO:0004818">
    <property type="term" value="F:glutamate-tRNA ligase activity"/>
    <property type="evidence" value="ECO:0007669"/>
    <property type="project" value="TreeGrafter"/>
</dbReference>
<keyword evidence="5" id="KW-0648">Protein biosynthesis</keyword>
<dbReference type="GO" id="GO:0006424">
    <property type="term" value="P:glutamyl-tRNA aminoacylation"/>
    <property type="evidence" value="ECO:0007669"/>
    <property type="project" value="TreeGrafter"/>
</dbReference>
<keyword evidence="9" id="KW-1185">Reference proteome</keyword>
<dbReference type="SUPFAM" id="SSF48163">
    <property type="entry name" value="An anticodon-binding domain of class I aminoacyl-tRNA synthetases"/>
    <property type="match status" value="1"/>
</dbReference>
<evidence type="ECO:0000256" key="1">
    <source>
        <dbReference type="ARBA" id="ARBA00007894"/>
    </source>
</evidence>
<evidence type="ECO:0000256" key="6">
    <source>
        <dbReference type="ARBA" id="ARBA00023146"/>
    </source>
</evidence>
<proteinExistence type="inferred from homology"/>
<dbReference type="GO" id="GO:0000049">
    <property type="term" value="F:tRNA binding"/>
    <property type="evidence" value="ECO:0007669"/>
    <property type="project" value="InterPro"/>
</dbReference>
<dbReference type="InterPro" id="IPR020751">
    <property type="entry name" value="aa-tRNA-synth_I_codon-bd_sub2"/>
</dbReference>
<evidence type="ECO:0000313" key="9">
    <source>
        <dbReference type="Proteomes" id="UP000054359"/>
    </source>
</evidence>
<dbReference type="GO" id="GO:0005739">
    <property type="term" value="C:mitochondrion"/>
    <property type="evidence" value="ECO:0007669"/>
    <property type="project" value="TreeGrafter"/>
</dbReference>
<keyword evidence="6" id="KW-0030">Aminoacyl-tRNA synthetase</keyword>
<dbReference type="InterPro" id="IPR008925">
    <property type="entry name" value="aa_tRNA-synth_I_cd-bd_sf"/>
</dbReference>
<dbReference type="Pfam" id="PF19269">
    <property type="entry name" value="Anticodon_2"/>
    <property type="match status" value="1"/>
</dbReference>
<gene>
    <name evidence="8" type="ORF">X975_05978</name>
</gene>
<evidence type="ECO:0000256" key="5">
    <source>
        <dbReference type="ARBA" id="ARBA00022917"/>
    </source>
</evidence>
<evidence type="ECO:0000256" key="4">
    <source>
        <dbReference type="ARBA" id="ARBA00022840"/>
    </source>
</evidence>
<evidence type="ECO:0000259" key="7">
    <source>
        <dbReference type="Pfam" id="PF19269"/>
    </source>
</evidence>
<accession>A0A087TS51</accession>
<evidence type="ECO:0000256" key="3">
    <source>
        <dbReference type="ARBA" id="ARBA00022741"/>
    </source>
</evidence>
<sequence length="202" mass="23293">MNTSPCSVDMMKLNVFNRNYIDKELSTERGSAALIEKLRQHLLGKYGKKYQEEEKNLHDLFMKKVLLCYKDRINNLLDLLIPDMEYLWLTPNHSEVIGKIMLLKIPDSFILGFKQLLVILSSLSDSDMTQENLGLKLRKLCEDMKLPYAQFMRSLRVLLTGQKDGPGITEILIMLEKKRSIERISAVVENIDKVTLAEKNSS</sequence>
<dbReference type="Gene3D" id="1.10.10.350">
    <property type="match status" value="1"/>
</dbReference>
<dbReference type="STRING" id="407821.A0A087TS51"/>
<dbReference type="AlphaFoldDB" id="A0A087TS51"/>
<dbReference type="InterPro" id="IPR045462">
    <property type="entry name" value="aa-tRNA-synth_I_cd-bd"/>
</dbReference>
<keyword evidence="2 8" id="KW-0436">Ligase</keyword>
<keyword evidence="4" id="KW-0067">ATP-binding</keyword>
<protein>
    <submittedName>
        <fullName evidence="8">Putative glutamate--tRNA ligase, mitochondrial</fullName>
    </submittedName>
</protein>
<name>A0A087TS51_STEMI</name>
<dbReference type="OrthoDB" id="428822at2759"/>
<dbReference type="GO" id="GO:0005524">
    <property type="term" value="F:ATP binding"/>
    <property type="evidence" value="ECO:0007669"/>
    <property type="project" value="UniProtKB-KW"/>
</dbReference>
<organism evidence="8 9">
    <name type="scientific">Stegodyphus mimosarum</name>
    <name type="common">African social velvet spider</name>
    <dbReference type="NCBI Taxonomy" id="407821"/>
    <lineage>
        <taxon>Eukaryota</taxon>
        <taxon>Metazoa</taxon>
        <taxon>Ecdysozoa</taxon>
        <taxon>Arthropoda</taxon>
        <taxon>Chelicerata</taxon>
        <taxon>Arachnida</taxon>
        <taxon>Araneae</taxon>
        <taxon>Araneomorphae</taxon>
        <taxon>Entelegynae</taxon>
        <taxon>Eresoidea</taxon>
        <taxon>Eresidae</taxon>
        <taxon>Stegodyphus</taxon>
    </lineage>
</organism>
<evidence type="ECO:0000313" key="8">
    <source>
        <dbReference type="EMBL" id="KFM67940.1"/>
    </source>
</evidence>
<comment type="similarity">
    <text evidence="1">Belongs to the class-I aminoacyl-tRNA synthetase family. Glutamate--tRNA ligase type 1 subfamily.</text>
</comment>
<dbReference type="PANTHER" id="PTHR43311:SF2">
    <property type="entry name" value="GLUTAMATE--TRNA LIGASE, MITOCHONDRIAL-RELATED"/>
    <property type="match status" value="1"/>
</dbReference>
<feature type="non-terminal residue" evidence="8">
    <location>
        <position position="202"/>
    </location>
</feature>
<dbReference type="InterPro" id="IPR049940">
    <property type="entry name" value="GluQ/Sye"/>
</dbReference>